<proteinExistence type="predicted"/>
<accession>A0A183FA63</accession>
<keyword evidence="1" id="KW-1185">Reference proteome</keyword>
<reference evidence="2" key="1">
    <citation type="submission" date="2019-09" db="UniProtKB">
        <authorList>
            <consortium name="WormBaseParasite"/>
        </authorList>
    </citation>
    <scope>IDENTIFICATION</scope>
</reference>
<dbReference type="WBParaSite" id="HPBE_0000305501-mRNA-1">
    <property type="protein sequence ID" value="HPBE_0000305501-mRNA-1"/>
    <property type="gene ID" value="HPBE_0000305501"/>
</dbReference>
<protein>
    <submittedName>
        <fullName evidence="2">Uncharacterized protein</fullName>
    </submittedName>
</protein>
<sequence>LRPIWWVSSRTPTCVLFTPSVSQSCRRTSNSPVVFVERELKFSTF</sequence>
<evidence type="ECO:0000313" key="1">
    <source>
        <dbReference type="Proteomes" id="UP000050761"/>
    </source>
</evidence>
<organism evidence="1 2">
    <name type="scientific">Heligmosomoides polygyrus</name>
    <name type="common">Parasitic roundworm</name>
    <dbReference type="NCBI Taxonomy" id="6339"/>
    <lineage>
        <taxon>Eukaryota</taxon>
        <taxon>Metazoa</taxon>
        <taxon>Ecdysozoa</taxon>
        <taxon>Nematoda</taxon>
        <taxon>Chromadorea</taxon>
        <taxon>Rhabditida</taxon>
        <taxon>Rhabditina</taxon>
        <taxon>Rhabditomorpha</taxon>
        <taxon>Strongyloidea</taxon>
        <taxon>Heligmosomidae</taxon>
        <taxon>Heligmosomoides</taxon>
    </lineage>
</organism>
<dbReference type="Proteomes" id="UP000050761">
    <property type="component" value="Unassembled WGS sequence"/>
</dbReference>
<dbReference type="AlphaFoldDB" id="A0A183FA63"/>
<evidence type="ECO:0000313" key="2">
    <source>
        <dbReference type="WBParaSite" id="HPBE_0000305501-mRNA-1"/>
    </source>
</evidence>
<name>A0A183FA63_HELPZ</name>